<evidence type="ECO:0000259" key="8">
    <source>
        <dbReference type="Pfam" id="PF02698"/>
    </source>
</evidence>
<reference evidence="10" key="1">
    <citation type="submission" date="2016-10" db="EMBL/GenBank/DDBJ databases">
        <authorList>
            <person name="Varghese N."/>
            <person name="Submissions S."/>
        </authorList>
    </citation>
    <scope>NUCLEOTIDE SEQUENCE [LARGE SCALE GENOMIC DNA]</scope>
    <source>
        <strain evidence="10">ATCC 29999</strain>
    </source>
</reference>
<accession>A0A1G5QYY4</accession>
<keyword evidence="3" id="KW-0997">Cell inner membrane</keyword>
<proteinExistence type="predicted"/>
<comment type="subcellular location">
    <subcellularLocation>
        <location evidence="1">Cell inner membrane</location>
        <topology evidence="1">Single-pass membrane protein</topology>
    </subcellularLocation>
</comment>
<feature type="domain" description="DUF218" evidence="8">
    <location>
        <begin position="49"/>
        <end position="169"/>
    </location>
</feature>
<dbReference type="GeneID" id="45656397"/>
<dbReference type="GO" id="GO:0005886">
    <property type="term" value="C:plasma membrane"/>
    <property type="evidence" value="ECO:0007669"/>
    <property type="project" value="UniProtKB-SubCell"/>
</dbReference>
<dbReference type="PANTHER" id="PTHR30336:SF0">
    <property type="entry name" value="PROTEIN SANA"/>
    <property type="match status" value="1"/>
</dbReference>
<dbReference type="PIRSF" id="PIRSF005011">
    <property type="entry name" value="SanA"/>
    <property type="match status" value="1"/>
</dbReference>
<evidence type="ECO:0000256" key="7">
    <source>
        <dbReference type="ARBA" id="ARBA00037355"/>
    </source>
</evidence>
<organism evidence="9 10">
    <name type="scientific">Photorhabdus luminescens</name>
    <name type="common">Xenorhabdus luminescens</name>
    <dbReference type="NCBI Taxonomy" id="29488"/>
    <lineage>
        <taxon>Bacteria</taxon>
        <taxon>Pseudomonadati</taxon>
        <taxon>Pseudomonadota</taxon>
        <taxon>Gammaproteobacteria</taxon>
        <taxon>Enterobacterales</taxon>
        <taxon>Morganellaceae</taxon>
        <taxon>Photorhabdus</taxon>
    </lineage>
</organism>
<keyword evidence="10" id="KW-1185">Reference proteome</keyword>
<protein>
    <submittedName>
        <fullName evidence="9">SanA protein</fullName>
    </submittedName>
</protein>
<dbReference type="InterPro" id="IPR023604">
    <property type="entry name" value="Uncharacterised_SanA"/>
</dbReference>
<dbReference type="CDD" id="cd06259">
    <property type="entry name" value="YdcF-like"/>
    <property type="match status" value="1"/>
</dbReference>
<keyword evidence="5" id="KW-1133">Transmembrane helix</keyword>
<sequence>MWKRLITSLLFITGMLILTAIALDRWISWKTAPYVFDDLKQLPQREVGIVLGTAKYYLSGAPNQYYMYRIQGAINAYNSDKIKYLLLSGDNAQQSYNEPVTMRRDLVKAGIPTANIVLDFAGFRTLDSIVRTRKVFNTNDFTIITQRFHCERALFIAMHMGITAQCYAVSTPKNMITVRLREIIARLGALTDLYILKREPRFLGPLIPIPAPYKVPKGMTDYPAVTPEELQEIDIPNGFQDASRRQGSESPGA</sequence>
<dbReference type="Proteomes" id="UP000183223">
    <property type="component" value="Unassembled WGS sequence"/>
</dbReference>
<evidence type="ECO:0000256" key="6">
    <source>
        <dbReference type="ARBA" id="ARBA00023136"/>
    </source>
</evidence>
<evidence type="ECO:0000313" key="10">
    <source>
        <dbReference type="Proteomes" id="UP000183223"/>
    </source>
</evidence>
<dbReference type="RefSeq" id="WP_049583447.1">
    <property type="nucleotide sequence ID" value="NZ_CAWQXX010000018.1"/>
</dbReference>
<keyword evidence="6" id="KW-0472">Membrane</keyword>
<dbReference type="AlphaFoldDB" id="A0A1G5QYY4"/>
<evidence type="ECO:0000256" key="4">
    <source>
        <dbReference type="ARBA" id="ARBA00022692"/>
    </source>
</evidence>
<keyword evidence="4" id="KW-0812">Transmembrane</keyword>
<dbReference type="InterPro" id="IPR003848">
    <property type="entry name" value="DUF218"/>
</dbReference>
<keyword evidence="2" id="KW-1003">Cell membrane</keyword>
<evidence type="ECO:0000256" key="1">
    <source>
        <dbReference type="ARBA" id="ARBA00004377"/>
    </source>
</evidence>
<name>A0A1G5QYY4_PHOLU</name>
<dbReference type="NCBIfam" id="NF008092">
    <property type="entry name" value="PRK10834.1"/>
    <property type="match status" value="1"/>
</dbReference>
<evidence type="ECO:0000256" key="2">
    <source>
        <dbReference type="ARBA" id="ARBA00022475"/>
    </source>
</evidence>
<dbReference type="InterPro" id="IPR051599">
    <property type="entry name" value="Cell_Envelope_Assoc"/>
</dbReference>
<gene>
    <name evidence="9" type="ORF">SAMN02982990_02640</name>
</gene>
<comment type="function">
    <text evidence="7">Participates in the barrier function of the cell envelope.</text>
</comment>
<dbReference type="Pfam" id="PF02698">
    <property type="entry name" value="DUF218"/>
    <property type="match status" value="1"/>
</dbReference>
<evidence type="ECO:0000313" key="9">
    <source>
        <dbReference type="EMBL" id="SCZ66926.1"/>
    </source>
</evidence>
<evidence type="ECO:0000256" key="5">
    <source>
        <dbReference type="ARBA" id="ARBA00022989"/>
    </source>
</evidence>
<evidence type="ECO:0000256" key="3">
    <source>
        <dbReference type="ARBA" id="ARBA00022519"/>
    </source>
</evidence>
<dbReference type="OrthoDB" id="9782395at2"/>
<dbReference type="EMBL" id="FMWJ01000011">
    <property type="protein sequence ID" value="SCZ66926.1"/>
    <property type="molecule type" value="Genomic_DNA"/>
</dbReference>
<dbReference type="PANTHER" id="PTHR30336">
    <property type="entry name" value="INNER MEMBRANE PROTEIN, PROBABLE PERMEASE"/>
    <property type="match status" value="1"/>
</dbReference>